<evidence type="ECO:0000256" key="1">
    <source>
        <dbReference type="SAM" id="Phobius"/>
    </source>
</evidence>
<dbReference type="EMBL" id="CVMT01000003">
    <property type="protein sequence ID" value="CRG87675.1"/>
    <property type="molecule type" value="Genomic_DNA"/>
</dbReference>
<sequence length="326" mass="37386">MVLLTSGTVATLLIPLTCVCTFSIFLAGYALQQHSVRKIQDAIRPYDVVSTIPEEFSHDNTRETITDPETGELVTINKGNFAYVQLLSEPNPSDICSSILFFKKLIDGESEIQDRLFMYPAEWDMIASSDPNINAALSMLQTASKKYEFWLLPISMNLVTEQGYSLTDSKLLRLGEIQFMRYDSVLYLRSPGLLLDAKELDKMLLSRPLPLKYDINRLESYRNEAWIGMPLLAHQEARLPPVYLISVNTMRNRVEARTHIPNVVLRGFGDLAAGPTYKRTSGIDPAYVFFEWNEDGYTTKQEDNPYYQQWRKEQSEVCKEVDFELY</sequence>
<dbReference type="STRING" id="28573.A0A0U1LWS6"/>
<dbReference type="OrthoDB" id="5367275at2759"/>
<keyword evidence="3" id="KW-1185">Reference proteome</keyword>
<accession>A0A0U1LWS6</accession>
<evidence type="ECO:0008006" key="4">
    <source>
        <dbReference type="Google" id="ProtNLM"/>
    </source>
</evidence>
<name>A0A0U1LWS6_TALIS</name>
<evidence type="ECO:0000313" key="2">
    <source>
        <dbReference type="EMBL" id="CRG87675.1"/>
    </source>
</evidence>
<gene>
    <name evidence="2" type="ORF">PISL3812_04695</name>
</gene>
<feature type="transmembrane region" description="Helical" evidence="1">
    <location>
        <begin position="12"/>
        <end position="31"/>
    </location>
</feature>
<dbReference type="OMA" id="FMQYDSV"/>
<keyword evidence="1" id="KW-1133">Transmembrane helix</keyword>
<keyword evidence="1" id="KW-0472">Membrane</keyword>
<organism evidence="2 3">
    <name type="scientific">Talaromyces islandicus</name>
    <name type="common">Penicillium islandicum</name>
    <dbReference type="NCBI Taxonomy" id="28573"/>
    <lineage>
        <taxon>Eukaryota</taxon>
        <taxon>Fungi</taxon>
        <taxon>Dikarya</taxon>
        <taxon>Ascomycota</taxon>
        <taxon>Pezizomycotina</taxon>
        <taxon>Eurotiomycetes</taxon>
        <taxon>Eurotiomycetidae</taxon>
        <taxon>Eurotiales</taxon>
        <taxon>Trichocomaceae</taxon>
        <taxon>Talaromyces</taxon>
        <taxon>Talaromyces sect. Islandici</taxon>
    </lineage>
</organism>
<keyword evidence="1" id="KW-0812">Transmembrane</keyword>
<dbReference type="AlphaFoldDB" id="A0A0U1LWS6"/>
<evidence type="ECO:0000313" key="3">
    <source>
        <dbReference type="Proteomes" id="UP000054383"/>
    </source>
</evidence>
<dbReference type="Proteomes" id="UP000054383">
    <property type="component" value="Unassembled WGS sequence"/>
</dbReference>
<reference evidence="2 3" key="1">
    <citation type="submission" date="2015-04" db="EMBL/GenBank/DDBJ databases">
        <authorList>
            <person name="Syromyatnikov M.Y."/>
            <person name="Popov V.N."/>
        </authorList>
    </citation>
    <scope>NUCLEOTIDE SEQUENCE [LARGE SCALE GENOMIC DNA]</scope>
    <source>
        <strain evidence="2">WF-38-12</strain>
    </source>
</reference>
<protein>
    <recommendedName>
        <fullName evidence="4">Glucose N-acetyltransferase 1</fullName>
    </recommendedName>
</protein>
<proteinExistence type="predicted"/>